<proteinExistence type="predicted"/>
<feature type="region of interest" description="Disordered" evidence="1">
    <location>
        <begin position="311"/>
        <end position="343"/>
    </location>
</feature>
<protein>
    <submittedName>
        <fullName evidence="2">Uncharacterized protein</fullName>
    </submittedName>
</protein>
<evidence type="ECO:0000313" key="3">
    <source>
        <dbReference type="Proteomes" id="UP001055580"/>
    </source>
</evidence>
<name>A0ABY4TRB3_9SPHN</name>
<reference evidence="2" key="1">
    <citation type="submission" date="2022-05" db="EMBL/GenBank/DDBJ databases">
        <title>Sphingomonas sp. strain RMG20 Genome sequencing and assembly.</title>
        <authorList>
            <person name="Kim I."/>
        </authorList>
    </citation>
    <scope>NUCLEOTIDE SEQUENCE</scope>
    <source>
        <strain evidence="2">RMG20</strain>
    </source>
</reference>
<dbReference type="EMBL" id="CP098401">
    <property type="protein sequence ID" value="URW74838.1"/>
    <property type="molecule type" value="Genomic_DNA"/>
</dbReference>
<accession>A0ABY4TRB3</accession>
<dbReference type="RefSeq" id="WP_250749939.1">
    <property type="nucleotide sequence ID" value="NZ_CP098401.1"/>
</dbReference>
<evidence type="ECO:0000313" key="2">
    <source>
        <dbReference type="EMBL" id="URW74838.1"/>
    </source>
</evidence>
<keyword evidence="3" id="KW-1185">Reference proteome</keyword>
<evidence type="ECO:0000256" key="1">
    <source>
        <dbReference type="SAM" id="MobiDB-lite"/>
    </source>
</evidence>
<sequence>MVTAMLTDVRHPLSKAVTLEFPRLSRGNLALRHQSILGSFRKETSMIRPLFPSHPSAVPDPAARLDALIATARSDIAAADADAEAIVAEMAGIEPHPHAHGHTAAGDHAYAGIGPEHFLSLAGLLAQPWPVAQAAAETVRRGAGADYLLTAFPGAFAALGEGLAEDGVLFIAARADCIDGDLTTLFARKPGLATGMVWRLVGFDRRDRDPWVGAFACGERLGTLIASVEGVTPATPFGDALAAAVATYRAELATIGADELHARAARRDAERQASWAEIDQTYRDTGKWRERAPTKRQRHLMQRIETARGLPMPITPRRGASSDAITGAGGNPRFDNSHRGEKA</sequence>
<organism evidence="2 3">
    <name type="scientific">Sphingomonas donggukensis</name>
    <dbReference type="NCBI Taxonomy" id="2949093"/>
    <lineage>
        <taxon>Bacteria</taxon>
        <taxon>Pseudomonadati</taxon>
        <taxon>Pseudomonadota</taxon>
        <taxon>Alphaproteobacteria</taxon>
        <taxon>Sphingomonadales</taxon>
        <taxon>Sphingomonadaceae</taxon>
        <taxon>Sphingomonas</taxon>
    </lineage>
</organism>
<gene>
    <name evidence="2" type="ORF">M9980_09690</name>
</gene>
<dbReference type="Proteomes" id="UP001055580">
    <property type="component" value="Chromosome"/>
</dbReference>